<sequence length="74" mass="8756">MVEISQTEAYPPLNSEYLEFYAKRFVNHSSSTSCNIRQLYAPVRRLNQQQRYCGQFKENQTALMNVKLQYTTDL</sequence>
<proteinExistence type="predicted"/>
<protein>
    <submittedName>
        <fullName evidence="1">Uncharacterized protein</fullName>
    </submittedName>
</protein>
<evidence type="ECO:0000313" key="2">
    <source>
        <dbReference type="Proteomes" id="UP000054630"/>
    </source>
</evidence>
<comment type="caution">
    <text evidence="1">The sequence shown here is derived from an EMBL/GenBank/DDBJ whole genome shotgun (WGS) entry which is preliminary data.</text>
</comment>
<accession>A0A0V0RX43</accession>
<name>A0A0V0RX43_9BILA</name>
<dbReference type="AlphaFoldDB" id="A0A0V0RX43"/>
<evidence type="ECO:0000313" key="1">
    <source>
        <dbReference type="EMBL" id="KRX19059.1"/>
    </source>
</evidence>
<organism evidence="1 2">
    <name type="scientific">Trichinella nelsoni</name>
    <dbReference type="NCBI Taxonomy" id="6336"/>
    <lineage>
        <taxon>Eukaryota</taxon>
        <taxon>Metazoa</taxon>
        <taxon>Ecdysozoa</taxon>
        <taxon>Nematoda</taxon>
        <taxon>Enoplea</taxon>
        <taxon>Dorylaimia</taxon>
        <taxon>Trichinellida</taxon>
        <taxon>Trichinellidae</taxon>
        <taxon>Trichinella</taxon>
    </lineage>
</organism>
<gene>
    <name evidence="1" type="ORF">T07_3514</name>
</gene>
<keyword evidence="2" id="KW-1185">Reference proteome</keyword>
<reference evidence="1 2" key="1">
    <citation type="submission" date="2015-01" db="EMBL/GenBank/DDBJ databases">
        <title>Evolution of Trichinella species and genotypes.</title>
        <authorList>
            <person name="Korhonen P.K."/>
            <person name="Edoardo P."/>
            <person name="Giuseppe L.R."/>
            <person name="Gasser R.B."/>
        </authorList>
    </citation>
    <scope>NUCLEOTIDE SEQUENCE [LARGE SCALE GENOMIC DNA]</scope>
    <source>
        <strain evidence="1">ISS37</strain>
    </source>
</reference>
<dbReference type="EMBL" id="JYDL01000064">
    <property type="protein sequence ID" value="KRX19059.1"/>
    <property type="molecule type" value="Genomic_DNA"/>
</dbReference>
<dbReference type="Proteomes" id="UP000054630">
    <property type="component" value="Unassembled WGS sequence"/>
</dbReference>